<dbReference type="KEGG" id="siv:SSIL_1973"/>
<dbReference type="HOGENOM" id="CLU_1757625_0_0_9"/>
<keyword evidence="1" id="KW-0812">Transmembrane</keyword>
<keyword evidence="1" id="KW-1133">Transmembrane helix</keyword>
<keyword evidence="2" id="KW-0808">Transferase</keyword>
<evidence type="ECO:0000256" key="1">
    <source>
        <dbReference type="SAM" id="Phobius"/>
    </source>
</evidence>
<dbReference type="RefSeq" id="WP_014823722.1">
    <property type="nucleotide sequence ID" value="NC_018065.1"/>
</dbReference>
<reference evidence="2 3" key="2">
    <citation type="journal article" date="2012" name="J. Biosci. Bioeng.">
        <title>Complete genome sequence and characterization of the N-acylhomoserine lactone-degrading gene of the potato leaf-associated Solibacillus silvestris.</title>
        <authorList>
            <person name="Morohoshi T."/>
            <person name="Tominaga Y."/>
            <person name="Someya N."/>
            <person name="Ikeda T."/>
        </authorList>
    </citation>
    <scope>NUCLEOTIDE SEQUENCE [LARGE SCALE GENOMIC DNA]</scope>
    <source>
        <strain evidence="2 3">StLB046</strain>
    </source>
</reference>
<keyword evidence="1" id="KW-0472">Membrane</keyword>
<gene>
    <name evidence="2" type="ordered locus">SSIL_1973</name>
</gene>
<dbReference type="STRING" id="1002809.SSIL_1973"/>
<evidence type="ECO:0000313" key="2">
    <source>
        <dbReference type="EMBL" id="BAK16396.1"/>
    </source>
</evidence>
<dbReference type="AlphaFoldDB" id="F2F3M9"/>
<accession>F2F3M9</accession>
<proteinExistence type="predicted"/>
<dbReference type="Proteomes" id="UP000006691">
    <property type="component" value="Chromosome"/>
</dbReference>
<reference evidence="3" key="1">
    <citation type="submission" date="2011-04" db="EMBL/GenBank/DDBJ databases">
        <title>Genome sequence of Solibacillus silvestris StLB046.</title>
        <authorList>
            <person name="Morohoshi T."/>
            <person name="Someya N."/>
            <person name="Ikeda T."/>
        </authorList>
    </citation>
    <scope>NUCLEOTIDE SEQUENCE [LARGE SCALE GENOMIC DNA]</scope>
    <source>
        <strain evidence="3">StLB046</strain>
    </source>
</reference>
<organism evidence="2 3">
    <name type="scientific">Solibacillus silvestris (strain StLB046)</name>
    <name type="common">Bacillus silvestris</name>
    <dbReference type="NCBI Taxonomy" id="1002809"/>
    <lineage>
        <taxon>Bacteria</taxon>
        <taxon>Bacillati</taxon>
        <taxon>Bacillota</taxon>
        <taxon>Bacilli</taxon>
        <taxon>Bacillales</taxon>
        <taxon>Caryophanaceae</taxon>
        <taxon>Solibacillus</taxon>
    </lineage>
</organism>
<protein>
    <submittedName>
        <fullName evidence="2">Aspartate/tyrosine/aromatic aminotransferase</fullName>
    </submittedName>
</protein>
<evidence type="ECO:0000313" key="3">
    <source>
        <dbReference type="Proteomes" id="UP000006691"/>
    </source>
</evidence>
<dbReference type="EMBL" id="AP012157">
    <property type="protein sequence ID" value="BAK16396.1"/>
    <property type="molecule type" value="Genomic_DNA"/>
</dbReference>
<keyword evidence="3" id="KW-1185">Reference proteome</keyword>
<name>F2F3M9_SOLSS</name>
<dbReference type="GO" id="GO:0008483">
    <property type="term" value="F:transaminase activity"/>
    <property type="evidence" value="ECO:0007669"/>
    <property type="project" value="UniProtKB-KW"/>
</dbReference>
<feature type="transmembrane region" description="Helical" evidence="1">
    <location>
        <begin position="7"/>
        <end position="24"/>
    </location>
</feature>
<dbReference type="PATRIC" id="fig|1002809.3.peg.1989"/>
<sequence length="148" mass="17378">MKQSIKIILSIAIVLGIYYIWNQYEMHQISKELNEVSFVDSRDLTKVTVAKYPSNDSSVSYNMDEVKELYRLLETMPTESVRKGKETTSNYQIKFSDQALMKSITYTIYDNDIVKREQDATGVMTSGYLKLKEPFDRTLLEEWIKKYE</sequence>
<keyword evidence="2" id="KW-0032">Aminotransferase</keyword>